<reference evidence="1 2" key="1">
    <citation type="submission" date="2019-09" db="EMBL/GenBank/DDBJ databases">
        <title>Bacillus ochoae sp. nov., Paenibacillus whitsoniae sp. nov., Paenibacillus spiritus sp. nov. Isolated from the Mars Exploration Rover during spacecraft assembly.</title>
        <authorList>
            <person name="Seuylemezian A."/>
            <person name="Vaishampayan P."/>
        </authorList>
    </citation>
    <scope>NUCLEOTIDE SEQUENCE [LARGE SCALE GENOMIC DNA]</scope>
    <source>
        <strain evidence="1 2">MER_111</strain>
    </source>
</reference>
<organism evidence="1 2">
    <name type="scientific">Paenibacillus spiritus</name>
    <dbReference type="NCBI Taxonomy" id="2496557"/>
    <lineage>
        <taxon>Bacteria</taxon>
        <taxon>Bacillati</taxon>
        <taxon>Bacillota</taxon>
        <taxon>Bacilli</taxon>
        <taxon>Bacillales</taxon>
        <taxon>Paenibacillaceae</taxon>
        <taxon>Paenibacillus</taxon>
    </lineage>
</organism>
<evidence type="ECO:0000313" key="2">
    <source>
        <dbReference type="Proteomes" id="UP000367750"/>
    </source>
</evidence>
<comment type="caution">
    <text evidence="1">The sequence shown here is derived from an EMBL/GenBank/DDBJ whole genome shotgun (WGS) entry which is preliminary data.</text>
</comment>
<keyword evidence="2" id="KW-1185">Reference proteome</keyword>
<proteinExistence type="predicted"/>
<sequence>MEITIVSPAGPGGLLTFSAAWGEGRGQWMGPPLPLPGERFDVEMEVPGLFIRWVNAVPAPGATSPSISIEGDGTTAVTGVLEELEEDGTAWLRLGDLELTFECLGEPMGIGGFITLRADRLQLYPKL</sequence>
<name>A0A5J5FWG5_9BACL</name>
<dbReference type="RefSeq" id="WP_191089643.1">
    <property type="nucleotide sequence ID" value="NZ_VYKK01000030.1"/>
</dbReference>
<accession>A0A5J5FWG5</accession>
<protein>
    <submittedName>
        <fullName evidence="1">Uncharacterized protein</fullName>
    </submittedName>
</protein>
<evidence type="ECO:0000313" key="1">
    <source>
        <dbReference type="EMBL" id="KAA8997201.1"/>
    </source>
</evidence>
<dbReference type="AlphaFoldDB" id="A0A5J5FWG5"/>
<dbReference type="EMBL" id="VYKK01000030">
    <property type="protein sequence ID" value="KAA8997201.1"/>
    <property type="molecule type" value="Genomic_DNA"/>
</dbReference>
<gene>
    <name evidence="1" type="ORF">F4V43_18080</name>
</gene>
<dbReference type="Proteomes" id="UP000367750">
    <property type="component" value="Unassembled WGS sequence"/>
</dbReference>